<dbReference type="Gene3D" id="1.10.8.10">
    <property type="entry name" value="DNA helicase RuvA subunit, C-terminal domain"/>
    <property type="match status" value="1"/>
</dbReference>
<reference evidence="2 3" key="1">
    <citation type="submission" date="2021-03" db="EMBL/GenBank/DDBJ databases">
        <title>Leishmania (Mundinia) martiniquensis Genome sequencing and assembly.</title>
        <authorList>
            <person name="Almutairi H."/>
            <person name="Gatherer D."/>
        </authorList>
    </citation>
    <scope>NUCLEOTIDE SEQUENCE [LARGE SCALE GENOMIC DNA]</scope>
    <source>
        <strain evidence="2">LSCM1</strain>
    </source>
</reference>
<keyword evidence="3" id="KW-1185">Reference proteome</keyword>
<dbReference type="CDD" id="cd05479">
    <property type="entry name" value="RP_DDI"/>
    <property type="match status" value="1"/>
</dbReference>
<dbReference type="SUPFAM" id="SSF46934">
    <property type="entry name" value="UBA-like"/>
    <property type="match status" value="1"/>
</dbReference>
<evidence type="ECO:0000259" key="1">
    <source>
        <dbReference type="Pfam" id="PF09668"/>
    </source>
</evidence>
<dbReference type="PANTHER" id="PTHR15397">
    <property type="entry name" value="SODIUM-GLUCOSE COTRANSPORTER REGULATORY PROTEIN -RELATED"/>
    <property type="match status" value="1"/>
</dbReference>
<dbReference type="OrthoDB" id="1047367at2759"/>
<dbReference type="SUPFAM" id="SSF50630">
    <property type="entry name" value="Acid proteases"/>
    <property type="match status" value="1"/>
</dbReference>
<dbReference type="GeneID" id="92518048"/>
<dbReference type="InterPro" id="IPR019103">
    <property type="entry name" value="Peptidase_aspartic_DDI1-type"/>
</dbReference>
<dbReference type="EMBL" id="JAFEUZ010000001">
    <property type="protein sequence ID" value="KAG5488132.1"/>
    <property type="molecule type" value="Genomic_DNA"/>
</dbReference>
<organism evidence="2 3">
    <name type="scientific">Leishmania martiniquensis</name>
    <dbReference type="NCBI Taxonomy" id="1580590"/>
    <lineage>
        <taxon>Eukaryota</taxon>
        <taxon>Discoba</taxon>
        <taxon>Euglenozoa</taxon>
        <taxon>Kinetoplastea</taxon>
        <taxon>Metakinetoplastina</taxon>
        <taxon>Trypanosomatida</taxon>
        <taxon>Trypanosomatidae</taxon>
        <taxon>Leishmaniinae</taxon>
        <taxon>Leishmania</taxon>
    </lineage>
</organism>
<dbReference type="AlphaFoldDB" id="A0A836HKX8"/>
<proteinExistence type="predicted"/>
<dbReference type="GO" id="GO:0004190">
    <property type="term" value="F:aspartic-type endopeptidase activity"/>
    <property type="evidence" value="ECO:0007669"/>
    <property type="project" value="InterPro"/>
</dbReference>
<dbReference type="Gene3D" id="2.40.70.10">
    <property type="entry name" value="Acid Proteases"/>
    <property type="match status" value="1"/>
</dbReference>
<protein>
    <recommendedName>
        <fullName evidence="1">Aspartic peptidase DDI1-type domain-containing protein</fullName>
    </recommendedName>
</protein>
<dbReference type="GO" id="GO:0006508">
    <property type="term" value="P:proteolysis"/>
    <property type="evidence" value="ECO:0007669"/>
    <property type="project" value="InterPro"/>
</dbReference>
<name>A0A836HKX8_9TRYP</name>
<dbReference type="InterPro" id="IPR021109">
    <property type="entry name" value="Peptidase_aspartic_dom_sf"/>
</dbReference>
<dbReference type="KEGG" id="lmat:92518048"/>
<evidence type="ECO:0000313" key="3">
    <source>
        <dbReference type="Proteomes" id="UP000673552"/>
    </source>
</evidence>
<gene>
    <name evidence="2" type="ORF">LSCM1_08199</name>
</gene>
<comment type="caution">
    <text evidence="2">The sequence shown here is derived from an EMBL/GenBank/DDBJ whole genome shotgun (WGS) entry which is preliminary data.</text>
</comment>
<accession>A0A836HKX8</accession>
<dbReference type="Pfam" id="PF09668">
    <property type="entry name" value="Asp_protease"/>
    <property type="match status" value="1"/>
</dbReference>
<evidence type="ECO:0000313" key="2">
    <source>
        <dbReference type="EMBL" id="KAG5488132.1"/>
    </source>
</evidence>
<dbReference type="CDD" id="cd14273">
    <property type="entry name" value="UBA_TAP-C_like"/>
    <property type="match status" value="1"/>
</dbReference>
<dbReference type="Pfam" id="PF14555">
    <property type="entry name" value="UBA_4"/>
    <property type="match status" value="1"/>
</dbReference>
<feature type="domain" description="Aspartic peptidase DDI1-type" evidence="1">
    <location>
        <begin position="179"/>
        <end position="287"/>
    </location>
</feature>
<dbReference type="Proteomes" id="UP000673552">
    <property type="component" value="Chromosome 1"/>
</dbReference>
<sequence length="392" mass="41850">MVQLTIVNAKRVTLCRVTVSNDATVQQLLLQLAAVRPELREVSALRNDARGVTHCLGQASANTRRRAASAAQTLVEAGLVGQDATTETLVVLMPASAVPPSVGALKGRILELFGRSPAPPAAAAAPSSSTTAAAGQASALPAIPEAMDERQLALQRRLLTQIRQQQIDENLANALEYTPEAFAKVSMLYVPCTVNQVPLSAFVDSGAQHSIMNKSTAERCGLMRLVDVRMRGVAVGVGQQVICGRIHMVPVNLAGMFIPFAFSVIEDQAMSLIIGLDQLRRHQMLIDLRRNCLTIGNVDVAFLPERDLPASASLRLDAAEDTPAEENLSVRVPRHRDPAAAAAAAPLSDSERQARIDGFMTVSGITDRRQAVALLEAASWDVNVAAALFFDT</sequence>
<dbReference type="RefSeq" id="XP_067181711.1">
    <property type="nucleotide sequence ID" value="XM_067325536.1"/>
</dbReference>
<dbReference type="PANTHER" id="PTHR15397:SF3">
    <property type="entry name" value="DNA DAMAGE INDUCIBLE 1 HOMOLOG 2"/>
    <property type="match status" value="1"/>
</dbReference>
<dbReference type="InterPro" id="IPR009060">
    <property type="entry name" value="UBA-like_sf"/>
</dbReference>